<reference key="2">
    <citation type="submission" date="2011-04" db="EMBL/GenBank/DDBJ databases">
        <title>Complete sequence of chromosome of Haliscomenobacter hydrossis DSM 1100.</title>
        <authorList>
            <consortium name="US DOE Joint Genome Institute (JGI-PGF)"/>
            <person name="Lucas S."/>
            <person name="Han J."/>
            <person name="Lapidus A."/>
            <person name="Bruce D."/>
            <person name="Goodwin L."/>
            <person name="Pitluck S."/>
            <person name="Peters L."/>
            <person name="Kyrpides N."/>
            <person name="Mavromatis K."/>
            <person name="Ivanova N."/>
            <person name="Ovchinnikova G."/>
            <person name="Pagani I."/>
            <person name="Daligault H."/>
            <person name="Detter J.C."/>
            <person name="Han C."/>
            <person name="Land M."/>
            <person name="Hauser L."/>
            <person name="Markowitz V."/>
            <person name="Cheng J.-F."/>
            <person name="Hugenholtz P."/>
            <person name="Woyke T."/>
            <person name="Wu D."/>
            <person name="Verbarg S."/>
            <person name="Frueling A."/>
            <person name="Brambilla E."/>
            <person name="Klenk H.-P."/>
            <person name="Eisen J.A."/>
        </authorList>
    </citation>
    <scope>NUCLEOTIDE SEQUENCE</scope>
    <source>
        <strain>DSM 1100</strain>
    </source>
</reference>
<evidence type="ECO:0000256" key="7">
    <source>
        <dbReference type="ARBA" id="ARBA00023235"/>
    </source>
</evidence>
<evidence type="ECO:0000256" key="9">
    <source>
        <dbReference type="HAMAP-Rule" id="MF_00067"/>
    </source>
</evidence>
<dbReference type="PROSITE" id="PS51464">
    <property type="entry name" value="SIS"/>
    <property type="match status" value="1"/>
</dbReference>
<dbReference type="PANTHER" id="PTHR30390">
    <property type="entry name" value="SEDOHEPTULOSE 7-PHOSPHATE ISOMERASE / DNAA INITIATOR-ASSOCIATING FACTOR FOR REPLICATION INITIATION"/>
    <property type="match status" value="1"/>
</dbReference>
<comment type="cofactor">
    <cofactor evidence="9">
        <name>Zn(2+)</name>
        <dbReference type="ChEBI" id="CHEBI:29105"/>
    </cofactor>
    <text evidence="9">Binds 1 zinc ion per subunit.</text>
</comment>
<keyword evidence="6 9" id="KW-0862">Zinc</keyword>
<evidence type="ECO:0000256" key="3">
    <source>
        <dbReference type="ARBA" id="ARBA00009894"/>
    </source>
</evidence>
<dbReference type="InterPro" id="IPR001347">
    <property type="entry name" value="SIS_dom"/>
</dbReference>
<comment type="miscellaneous">
    <text evidence="9">The reaction produces a racemic mixture of D-glycero-alpha-D-manno-heptose 7-phosphate and D-glycero-beta-D-manno-heptose 7-phosphate.</text>
</comment>
<dbReference type="GO" id="GO:0097367">
    <property type="term" value="F:carbohydrate derivative binding"/>
    <property type="evidence" value="ECO:0007669"/>
    <property type="project" value="InterPro"/>
</dbReference>
<dbReference type="GO" id="GO:0008270">
    <property type="term" value="F:zinc ion binding"/>
    <property type="evidence" value="ECO:0007669"/>
    <property type="project" value="UniProtKB-UniRule"/>
</dbReference>
<dbReference type="InterPro" id="IPR035461">
    <property type="entry name" value="GmhA/DiaA"/>
</dbReference>
<comment type="function">
    <text evidence="9">Catalyzes the isomerization of sedoheptulose 7-phosphate in D-glycero-D-manno-heptose 7-phosphate.</text>
</comment>
<dbReference type="GO" id="GO:0008968">
    <property type="term" value="F:D-sedoheptulose 7-phosphate isomerase activity"/>
    <property type="evidence" value="ECO:0007669"/>
    <property type="project" value="UniProtKB-UniRule"/>
</dbReference>
<reference evidence="11 12" key="1">
    <citation type="journal article" date="2011" name="Stand. Genomic Sci.">
        <title>Complete genome sequence of Haliscomenobacter hydrossis type strain (O).</title>
        <authorList>
            <consortium name="US DOE Joint Genome Institute (JGI-PGF)"/>
            <person name="Daligault H."/>
            <person name="Lapidus A."/>
            <person name="Zeytun A."/>
            <person name="Nolan M."/>
            <person name="Lucas S."/>
            <person name="Del Rio T.G."/>
            <person name="Tice H."/>
            <person name="Cheng J.F."/>
            <person name="Tapia R."/>
            <person name="Han C."/>
            <person name="Goodwin L."/>
            <person name="Pitluck S."/>
            <person name="Liolios K."/>
            <person name="Pagani I."/>
            <person name="Ivanova N."/>
            <person name="Huntemann M."/>
            <person name="Mavromatis K."/>
            <person name="Mikhailova N."/>
            <person name="Pati A."/>
            <person name="Chen A."/>
            <person name="Palaniappan K."/>
            <person name="Land M."/>
            <person name="Hauser L."/>
            <person name="Brambilla E.M."/>
            <person name="Rohde M."/>
            <person name="Verbarg S."/>
            <person name="Goker M."/>
            <person name="Bristow J."/>
            <person name="Eisen J.A."/>
            <person name="Markowitz V."/>
            <person name="Hugenholtz P."/>
            <person name="Kyrpides N.C."/>
            <person name="Klenk H.P."/>
            <person name="Woyke T."/>
        </authorList>
    </citation>
    <scope>NUCLEOTIDE SEQUENCE [LARGE SCALE GENOMIC DNA]</scope>
    <source>
        <strain evidence="12">ATCC 27775 / DSM 1100 / LMG 10767 / O</strain>
    </source>
</reference>
<evidence type="ECO:0000256" key="6">
    <source>
        <dbReference type="ARBA" id="ARBA00022833"/>
    </source>
</evidence>
<keyword evidence="4 9" id="KW-0963">Cytoplasm</keyword>
<feature type="binding site" evidence="9">
    <location>
        <begin position="52"/>
        <end position="54"/>
    </location>
    <ligand>
        <name>substrate</name>
    </ligand>
</feature>
<dbReference type="SUPFAM" id="SSF53697">
    <property type="entry name" value="SIS domain"/>
    <property type="match status" value="1"/>
</dbReference>
<dbReference type="HOGENOM" id="CLU_080999_4_0_10"/>
<dbReference type="Proteomes" id="UP000008461">
    <property type="component" value="Chromosome"/>
</dbReference>
<gene>
    <name evidence="9" type="primary">gmhA</name>
    <name evidence="11" type="ordered locus">Halhy_0942</name>
</gene>
<keyword evidence="12" id="KW-1185">Reference proteome</keyword>
<feature type="binding site" evidence="9">
    <location>
        <position position="180"/>
    </location>
    <ligand>
        <name>Zn(2+)</name>
        <dbReference type="ChEBI" id="CHEBI:29105"/>
    </ligand>
</feature>
<feature type="binding site" evidence="9">
    <location>
        <position position="65"/>
    </location>
    <ligand>
        <name>substrate</name>
    </ligand>
</feature>
<comment type="subcellular location">
    <subcellularLocation>
        <location evidence="2 9">Cytoplasm</location>
    </subcellularLocation>
</comment>
<name>F4L6G1_HALH1</name>
<dbReference type="EC" id="5.3.1.28" evidence="9"/>
<dbReference type="GO" id="GO:2001061">
    <property type="term" value="P:D-glycero-D-manno-heptose 7-phosphate biosynthetic process"/>
    <property type="evidence" value="ECO:0007669"/>
    <property type="project" value="UniProtKB-UniPathway"/>
</dbReference>
<dbReference type="InterPro" id="IPR046348">
    <property type="entry name" value="SIS_dom_sf"/>
</dbReference>
<feature type="binding site" evidence="9">
    <location>
        <begin position="120"/>
        <end position="122"/>
    </location>
    <ligand>
        <name>substrate</name>
    </ligand>
</feature>
<feature type="binding site" evidence="9">
    <location>
        <position position="125"/>
    </location>
    <ligand>
        <name>substrate</name>
    </ligand>
</feature>
<dbReference type="PANTHER" id="PTHR30390:SF6">
    <property type="entry name" value="DNAA INITIATOR-ASSOCIATING PROTEIN DIAA"/>
    <property type="match status" value="1"/>
</dbReference>
<feature type="binding site" evidence="9">
    <location>
        <begin position="94"/>
        <end position="95"/>
    </location>
    <ligand>
        <name>substrate</name>
    </ligand>
</feature>
<evidence type="ECO:0000256" key="5">
    <source>
        <dbReference type="ARBA" id="ARBA00022723"/>
    </source>
</evidence>
<feature type="binding site" evidence="9">
    <location>
        <position position="172"/>
    </location>
    <ligand>
        <name>substrate</name>
    </ligand>
</feature>
<evidence type="ECO:0000313" key="12">
    <source>
        <dbReference type="Proteomes" id="UP000008461"/>
    </source>
</evidence>
<dbReference type="RefSeq" id="WP_013763401.1">
    <property type="nucleotide sequence ID" value="NC_015510.1"/>
</dbReference>
<comment type="pathway">
    <text evidence="9">Carbohydrate biosynthesis; D-glycero-D-manno-heptose 7-phosphate biosynthesis; D-glycero-alpha-D-manno-heptose 7-phosphate and D-glycero-beta-D-manno-heptose 7-phosphate from sedoheptulose 7-phosphate: step 1/1.</text>
</comment>
<dbReference type="AlphaFoldDB" id="F4L6G1"/>
<dbReference type="OrthoDB" id="9781311at2"/>
<accession>F4L6G1</accession>
<evidence type="ECO:0000256" key="1">
    <source>
        <dbReference type="ARBA" id="ARBA00000348"/>
    </source>
</evidence>
<dbReference type="STRING" id="760192.Halhy_0942"/>
<keyword evidence="7 9" id="KW-0413">Isomerase</keyword>
<protein>
    <recommendedName>
        <fullName evidence="9">Phosphoheptose isomerase</fullName>
        <ecNumber evidence="9">5.3.1.28</ecNumber>
    </recommendedName>
    <alternativeName>
        <fullName evidence="9">Sedoheptulose 7-phosphate isomerase</fullName>
    </alternativeName>
</protein>
<dbReference type="KEGG" id="hhy:Halhy_0942"/>
<dbReference type="eggNOG" id="COG0279">
    <property type="taxonomic scope" value="Bacteria"/>
</dbReference>
<keyword evidence="8 9" id="KW-0119">Carbohydrate metabolism</keyword>
<evidence type="ECO:0000256" key="4">
    <source>
        <dbReference type="ARBA" id="ARBA00022490"/>
    </source>
</evidence>
<sequence length="194" mass="21221">MIHPLIQTRIASHLYVVTLLHEQEDLLERCQQMADALLKAFQTGKKVLFCGNGGSAADAQHLAAELSGRYYFDRPPLYAEALHVNTSYLTAVSNDYGYAEIYARLLRAMGTPGDVLVALSTSGNSENVLKAIAAAREQGMIVIGMTGMDGGKMAQLCDVLINIPSKDTPRIQECHMLLGHIVCEIVEQTLFKKP</sequence>
<dbReference type="UniPathway" id="UPA00041">
    <property type="reaction ID" value="UER00436"/>
</dbReference>
<evidence type="ECO:0000256" key="2">
    <source>
        <dbReference type="ARBA" id="ARBA00004496"/>
    </source>
</evidence>
<organism evidence="11 12">
    <name type="scientific">Haliscomenobacter hydrossis (strain ATCC 27775 / DSM 1100 / LMG 10767 / O)</name>
    <dbReference type="NCBI Taxonomy" id="760192"/>
    <lineage>
        <taxon>Bacteria</taxon>
        <taxon>Pseudomonadati</taxon>
        <taxon>Bacteroidota</taxon>
        <taxon>Saprospiria</taxon>
        <taxon>Saprospirales</taxon>
        <taxon>Haliscomenobacteraceae</taxon>
        <taxon>Haliscomenobacter</taxon>
    </lineage>
</organism>
<feature type="binding site" evidence="9">
    <location>
        <position position="65"/>
    </location>
    <ligand>
        <name>Zn(2+)</name>
        <dbReference type="ChEBI" id="CHEBI:29105"/>
    </ligand>
</feature>
<proteinExistence type="inferred from homology"/>
<dbReference type="InterPro" id="IPR050099">
    <property type="entry name" value="SIS_GmhA/DiaA_subfam"/>
</dbReference>
<dbReference type="GO" id="GO:0005975">
    <property type="term" value="P:carbohydrate metabolic process"/>
    <property type="evidence" value="ECO:0007669"/>
    <property type="project" value="UniProtKB-UniRule"/>
</dbReference>
<dbReference type="EMBL" id="CP002691">
    <property type="protein sequence ID" value="AEE48843.1"/>
    <property type="molecule type" value="Genomic_DNA"/>
</dbReference>
<evidence type="ECO:0000259" key="10">
    <source>
        <dbReference type="PROSITE" id="PS51464"/>
    </source>
</evidence>
<dbReference type="CDD" id="cd05006">
    <property type="entry name" value="SIS_GmhA"/>
    <property type="match status" value="1"/>
</dbReference>
<comment type="catalytic activity">
    <reaction evidence="1 9">
        <text>2 D-sedoheptulose 7-phosphate = D-glycero-alpha-D-manno-heptose 7-phosphate + D-glycero-beta-D-manno-heptose 7-phosphate</text>
        <dbReference type="Rhea" id="RHEA:27489"/>
        <dbReference type="ChEBI" id="CHEBI:57483"/>
        <dbReference type="ChEBI" id="CHEBI:60203"/>
        <dbReference type="ChEBI" id="CHEBI:60204"/>
        <dbReference type="EC" id="5.3.1.28"/>
    </reaction>
</comment>
<dbReference type="GO" id="GO:0005737">
    <property type="term" value="C:cytoplasm"/>
    <property type="evidence" value="ECO:0007669"/>
    <property type="project" value="UniProtKB-SubCell"/>
</dbReference>
<feature type="binding site" evidence="9">
    <location>
        <position position="172"/>
    </location>
    <ligand>
        <name>Zn(2+)</name>
        <dbReference type="ChEBI" id="CHEBI:29105"/>
    </ligand>
</feature>
<dbReference type="Gene3D" id="3.40.50.10490">
    <property type="entry name" value="Glucose-6-phosphate isomerase like protein, domain 1"/>
    <property type="match status" value="1"/>
</dbReference>
<dbReference type="Pfam" id="PF13580">
    <property type="entry name" value="SIS_2"/>
    <property type="match status" value="1"/>
</dbReference>
<feature type="domain" description="SIS" evidence="10">
    <location>
        <begin position="33"/>
        <end position="194"/>
    </location>
</feature>
<feature type="binding site" evidence="9">
    <location>
        <position position="61"/>
    </location>
    <ligand>
        <name>Zn(2+)</name>
        <dbReference type="ChEBI" id="CHEBI:29105"/>
    </ligand>
</feature>
<evidence type="ECO:0000313" key="11">
    <source>
        <dbReference type="EMBL" id="AEE48843.1"/>
    </source>
</evidence>
<dbReference type="HAMAP" id="MF_00067">
    <property type="entry name" value="GmhA"/>
    <property type="match status" value="1"/>
</dbReference>
<keyword evidence="5 9" id="KW-0479">Metal-binding</keyword>
<evidence type="ECO:0000256" key="8">
    <source>
        <dbReference type="ARBA" id="ARBA00023277"/>
    </source>
</evidence>
<dbReference type="InterPro" id="IPR004515">
    <property type="entry name" value="Phosphoheptose_Isoase"/>
</dbReference>
<comment type="similarity">
    <text evidence="3 9">Belongs to the SIS family. GmhA subfamily.</text>
</comment>